<organism evidence="2 3">
    <name type="scientific">Penaeus vannamei</name>
    <name type="common">Whiteleg shrimp</name>
    <name type="synonym">Litopenaeus vannamei</name>
    <dbReference type="NCBI Taxonomy" id="6689"/>
    <lineage>
        <taxon>Eukaryota</taxon>
        <taxon>Metazoa</taxon>
        <taxon>Ecdysozoa</taxon>
        <taxon>Arthropoda</taxon>
        <taxon>Crustacea</taxon>
        <taxon>Multicrustacea</taxon>
        <taxon>Malacostraca</taxon>
        <taxon>Eumalacostraca</taxon>
        <taxon>Eucarida</taxon>
        <taxon>Decapoda</taxon>
        <taxon>Dendrobranchiata</taxon>
        <taxon>Penaeoidea</taxon>
        <taxon>Penaeidae</taxon>
        <taxon>Penaeus</taxon>
    </lineage>
</organism>
<feature type="transmembrane region" description="Helical" evidence="1">
    <location>
        <begin position="114"/>
        <end position="133"/>
    </location>
</feature>
<evidence type="ECO:0000313" key="3">
    <source>
        <dbReference type="Proteomes" id="UP000283509"/>
    </source>
</evidence>
<comment type="caution">
    <text evidence="2">The sequence shown here is derived from an EMBL/GenBank/DDBJ whole genome shotgun (WGS) entry which is preliminary data.</text>
</comment>
<name>A0A3R7MG22_PENVA</name>
<accession>A0A3R7MG22</accession>
<dbReference type="EMBL" id="QCYY01000936">
    <property type="protein sequence ID" value="ROT81668.1"/>
    <property type="molecule type" value="Genomic_DNA"/>
</dbReference>
<sequence length="378" mass="41575">MLNSELAEMLSLHSSSSRSLFHSDFILGSSFPHSLILSLRSISASTLSPSIPLPLRLVPLPPPNISVFSLVSLLSHRTLLIPLSFVLIVLISFFNLFVLYFLSRSPRGSFSLSLLFICSRFFLFLFSNIFLYLSYFVSLTLSSSLYFFSLPRSTLTSLVRFIFCSSTHQSSFSLCLVLSLSIVPLSGHNWRYRLRSAVAALSFSSPRSLSIFSSSSLSPLVFSPLHISVISLRSNPYPLSLHFFSSLRSSLSFSLFSPASLSQSPLLSPLSISPSSSSSPPPFSLFVFLISADWVSSVVYCVISLLFLFSPTISPSLALLSTLFIFLLHLFLSPSALSKVSSLSLLSSSISSVINRRLSLSLFSLVIFVDLSISLRSF</sequence>
<evidence type="ECO:0000313" key="2">
    <source>
        <dbReference type="EMBL" id="ROT81668.1"/>
    </source>
</evidence>
<keyword evidence="3" id="KW-1185">Reference proteome</keyword>
<keyword evidence="1" id="KW-0472">Membrane</keyword>
<gene>
    <name evidence="2" type="ORF">C7M84_025166</name>
</gene>
<keyword evidence="1" id="KW-1133">Transmembrane helix</keyword>
<reference evidence="2 3" key="1">
    <citation type="submission" date="2018-04" db="EMBL/GenBank/DDBJ databases">
        <authorList>
            <person name="Zhang X."/>
            <person name="Yuan J."/>
            <person name="Li F."/>
            <person name="Xiang J."/>
        </authorList>
    </citation>
    <scope>NUCLEOTIDE SEQUENCE [LARGE SCALE GENOMIC DNA]</scope>
    <source>
        <tissue evidence="2">Muscle</tissue>
    </source>
</reference>
<evidence type="ECO:0000256" key="1">
    <source>
        <dbReference type="SAM" id="Phobius"/>
    </source>
</evidence>
<feature type="transmembrane region" description="Helical" evidence="1">
    <location>
        <begin position="283"/>
        <end position="309"/>
    </location>
</feature>
<protein>
    <submittedName>
        <fullName evidence="2">Uncharacterized protein</fullName>
    </submittedName>
</protein>
<feature type="transmembrane region" description="Helical" evidence="1">
    <location>
        <begin position="357"/>
        <end position="375"/>
    </location>
</feature>
<proteinExistence type="predicted"/>
<feature type="transmembrane region" description="Helical" evidence="1">
    <location>
        <begin position="316"/>
        <end position="337"/>
    </location>
</feature>
<keyword evidence="1" id="KW-0812">Transmembrane</keyword>
<dbReference type="Proteomes" id="UP000283509">
    <property type="component" value="Unassembled WGS sequence"/>
</dbReference>
<dbReference type="AlphaFoldDB" id="A0A3R7MG22"/>
<feature type="transmembrane region" description="Helical" evidence="1">
    <location>
        <begin position="79"/>
        <end position="102"/>
    </location>
</feature>
<reference evidence="2 3" key="2">
    <citation type="submission" date="2019-01" db="EMBL/GenBank/DDBJ databases">
        <title>The decoding of complex shrimp genome reveals the adaptation for benthos swimmer, frequently molting mechanism and breeding impact on genome.</title>
        <authorList>
            <person name="Sun Y."/>
            <person name="Gao Y."/>
            <person name="Yu Y."/>
        </authorList>
    </citation>
    <scope>NUCLEOTIDE SEQUENCE [LARGE SCALE GENOMIC DNA]</scope>
    <source>
        <tissue evidence="2">Muscle</tissue>
    </source>
</reference>